<protein>
    <submittedName>
        <fullName evidence="8">DNA-binding transcriptional activator of the SARP family</fullName>
    </submittedName>
</protein>
<dbReference type="InterPro" id="IPR003593">
    <property type="entry name" value="AAA+_ATPase"/>
</dbReference>
<accession>A0A837DE88</accession>
<dbReference type="SMART" id="SM00862">
    <property type="entry name" value="Trans_reg_C"/>
    <property type="match status" value="1"/>
</dbReference>
<keyword evidence="3 5" id="KW-0238">DNA-binding</keyword>
<dbReference type="CDD" id="cd15831">
    <property type="entry name" value="BTAD"/>
    <property type="match status" value="1"/>
</dbReference>
<evidence type="ECO:0000259" key="7">
    <source>
        <dbReference type="PROSITE" id="PS51755"/>
    </source>
</evidence>
<proteinExistence type="inferred from homology"/>
<dbReference type="Pfam" id="PF00931">
    <property type="entry name" value="NB-ARC"/>
    <property type="match status" value="1"/>
</dbReference>
<dbReference type="InterPro" id="IPR005158">
    <property type="entry name" value="BTAD"/>
</dbReference>
<dbReference type="InterPro" id="IPR001867">
    <property type="entry name" value="OmpR/PhoB-type_DNA-bd"/>
</dbReference>
<dbReference type="SMART" id="SM01043">
    <property type="entry name" value="BTAD"/>
    <property type="match status" value="1"/>
</dbReference>
<dbReference type="GO" id="GO:0000160">
    <property type="term" value="P:phosphorelay signal transduction system"/>
    <property type="evidence" value="ECO:0007669"/>
    <property type="project" value="InterPro"/>
</dbReference>
<dbReference type="SUPFAM" id="SSF46894">
    <property type="entry name" value="C-terminal effector domain of the bipartite response regulators"/>
    <property type="match status" value="1"/>
</dbReference>
<evidence type="ECO:0000313" key="8">
    <source>
        <dbReference type="EMBL" id="KHF44136.1"/>
    </source>
</evidence>
<evidence type="ECO:0000313" key="9">
    <source>
        <dbReference type="Proteomes" id="UP000030848"/>
    </source>
</evidence>
<evidence type="ECO:0000256" key="5">
    <source>
        <dbReference type="PROSITE-ProRule" id="PRU01091"/>
    </source>
</evidence>
<dbReference type="InterPro" id="IPR011990">
    <property type="entry name" value="TPR-like_helical_dom_sf"/>
</dbReference>
<dbReference type="PANTHER" id="PTHR35807">
    <property type="entry name" value="TRANSCRIPTIONAL REGULATOR REDD-RELATED"/>
    <property type="match status" value="1"/>
</dbReference>
<dbReference type="EMBL" id="JRZE01000003">
    <property type="protein sequence ID" value="KHF44136.1"/>
    <property type="molecule type" value="Genomic_DNA"/>
</dbReference>
<dbReference type="InterPro" id="IPR016032">
    <property type="entry name" value="Sig_transdc_resp-reg_C-effctor"/>
</dbReference>
<keyword evidence="2" id="KW-0805">Transcription regulation</keyword>
<evidence type="ECO:0000256" key="2">
    <source>
        <dbReference type="ARBA" id="ARBA00023015"/>
    </source>
</evidence>
<dbReference type="Pfam" id="PF00486">
    <property type="entry name" value="Trans_reg_C"/>
    <property type="match status" value="1"/>
</dbReference>
<dbReference type="InterPro" id="IPR036388">
    <property type="entry name" value="WH-like_DNA-bd_sf"/>
</dbReference>
<feature type="domain" description="OmpR/PhoB-type" evidence="7">
    <location>
        <begin position="1"/>
        <end position="97"/>
    </location>
</feature>
<dbReference type="SUPFAM" id="SSF52540">
    <property type="entry name" value="P-loop containing nucleoside triphosphate hydrolases"/>
    <property type="match status" value="1"/>
</dbReference>
<dbReference type="PANTHER" id="PTHR35807:SF1">
    <property type="entry name" value="TRANSCRIPTIONAL REGULATOR REDD"/>
    <property type="match status" value="1"/>
</dbReference>
<comment type="similarity">
    <text evidence="1">Belongs to the AfsR/DnrI/RedD regulatory family.</text>
</comment>
<dbReference type="GO" id="GO:0043531">
    <property type="term" value="F:ADP binding"/>
    <property type="evidence" value="ECO:0007669"/>
    <property type="project" value="InterPro"/>
</dbReference>
<dbReference type="OMA" id="ELWGTEP"/>
<organism evidence="8 9">
    <name type="scientific">Saccharomonospora viridis</name>
    <dbReference type="NCBI Taxonomy" id="1852"/>
    <lineage>
        <taxon>Bacteria</taxon>
        <taxon>Bacillati</taxon>
        <taxon>Actinomycetota</taxon>
        <taxon>Actinomycetes</taxon>
        <taxon>Pseudonocardiales</taxon>
        <taxon>Pseudonocardiaceae</taxon>
        <taxon>Saccharomonospora</taxon>
    </lineage>
</organism>
<evidence type="ECO:0000256" key="1">
    <source>
        <dbReference type="ARBA" id="ARBA00005820"/>
    </source>
</evidence>
<sequence length="631" mass="69850">MEFKLLGPLEVVHEGRLITPTAPKLRRVLALLVLRSNQVVTFGQVIEELWDQRPPNSASTTMQTYIYQIRKIFRMSEGNDGESVSLRTTPGGYILSVPPEKIDVNQFDELLKIARGKSDEGDLEAAAELYREALQIWRGPALSDISLGTLLQAETVRLEEVRKSALEQLLDLYLELGRHKELISELLWLTSKEPTHEGFFARLMIALARTGRRTEALSVYHRCRRNLIEQLGLEPSAELQELQHSLLASDTAAREPQPIVAAQRREVVARTPRGLIGRGREYERIVRELTRFRDDTVSPVVLVTGPAGVGKTALALAIAQEVAPMFPDGRFLVDLECVDRTRDEEAFQRVLDSLLTQVGLRVDQTAGVEGRLTALRDWTRSRRALFVVDNAVDLAALLPAGSGCAALVLTRHRTYDERVTQFVELAPLSISESVELLTSVLGADRAKGDLRAAEELAELCEGLPAALRAVAIRLATRPHWTLGQMVLRLRDQRWEAVEFNVGSLNVLRSIGLTVRSLSSECQDAFVKLALRAEDGLTIEEAASVLDTDVFTAEEILERLVEAHLAVAGVDERHESGTHPFRYRFSRLHALAARTADAGEDADSTISGAADERSGLTMPGKATVMGFERTLG</sequence>
<name>A0A837DE88_9PSEU</name>
<dbReference type="InterPro" id="IPR051677">
    <property type="entry name" value="AfsR-DnrI-RedD_regulator"/>
</dbReference>
<dbReference type="InterPro" id="IPR027417">
    <property type="entry name" value="P-loop_NTPase"/>
</dbReference>
<dbReference type="Gene3D" id="1.25.40.10">
    <property type="entry name" value="Tetratricopeptide repeat domain"/>
    <property type="match status" value="1"/>
</dbReference>
<dbReference type="InterPro" id="IPR002182">
    <property type="entry name" value="NB-ARC"/>
</dbReference>
<dbReference type="GO" id="GO:0006355">
    <property type="term" value="P:regulation of DNA-templated transcription"/>
    <property type="evidence" value="ECO:0007669"/>
    <property type="project" value="InterPro"/>
</dbReference>
<comment type="caution">
    <text evidence="8">The sequence shown here is derived from an EMBL/GenBank/DDBJ whole genome shotgun (WGS) entry which is preliminary data.</text>
</comment>
<evidence type="ECO:0000256" key="6">
    <source>
        <dbReference type="SAM" id="MobiDB-lite"/>
    </source>
</evidence>
<dbReference type="Pfam" id="PF03704">
    <property type="entry name" value="BTAD"/>
    <property type="match status" value="1"/>
</dbReference>
<evidence type="ECO:0000256" key="4">
    <source>
        <dbReference type="ARBA" id="ARBA00023163"/>
    </source>
</evidence>
<dbReference type="Gene3D" id="3.40.50.300">
    <property type="entry name" value="P-loop containing nucleotide triphosphate hydrolases"/>
    <property type="match status" value="1"/>
</dbReference>
<dbReference type="PROSITE" id="PS51755">
    <property type="entry name" value="OMPR_PHOB"/>
    <property type="match status" value="1"/>
</dbReference>
<dbReference type="SMART" id="SM00382">
    <property type="entry name" value="AAA"/>
    <property type="match status" value="1"/>
</dbReference>
<dbReference type="Proteomes" id="UP000030848">
    <property type="component" value="Unassembled WGS sequence"/>
</dbReference>
<feature type="DNA-binding region" description="OmpR/PhoB-type" evidence="5">
    <location>
        <begin position="1"/>
        <end position="97"/>
    </location>
</feature>
<dbReference type="RefSeq" id="WP_015787652.1">
    <property type="nucleotide sequence ID" value="NZ_CALJZO010000087.1"/>
</dbReference>
<feature type="region of interest" description="Disordered" evidence="6">
    <location>
        <begin position="600"/>
        <end position="620"/>
    </location>
</feature>
<dbReference type="AlphaFoldDB" id="A0A837DE88"/>
<dbReference type="Gene3D" id="1.10.10.10">
    <property type="entry name" value="Winged helix-like DNA-binding domain superfamily/Winged helix DNA-binding domain"/>
    <property type="match status" value="1"/>
</dbReference>
<gene>
    <name evidence="8" type="ORF">MINT15_10180</name>
</gene>
<dbReference type="SUPFAM" id="SSF48452">
    <property type="entry name" value="TPR-like"/>
    <property type="match status" value="1"/>
</dbReference>
<keyword evidence="4" id="KW-0804">Transcription</keyword>
<dbReference type="GO" id="GO:0003677">
    <property type="term" value="F:DNA binding"/>
    <property type="evidence" value="ECO:0007669"/>
    <property type="project" value="UniProtKB-UniRule"/>
</dbReference>
<reference evidence="8 9" key="1">
    <citation type="submission" date="2014-10" db="EMBL/GenBank/DDBJ databases">
        <title>Genome sequence of Micropolyspora internatus JCM3315.</title>
        <authorList>
            <person name="Shin S.-K."/>
            <person name="Yi H."/>
        </authorList>
    </citation>
    <scope>NUCLEOTIDE SEQUENCE [LARGE SCALE GENOMIC DNA]</scope>
    <source>
        <strain evidence="8 9">JCM 3315</strain>
    </source>
</reference>
<evidence type="ECO:0000256" key="3">
    <source>
        <dbReference type="ARBA" id="ARBA00023125"/>
    </source>
</evidence>